<feature type="compositionally biased region" description="Basic residues" evidence="1">
    <location>
        <begin position="30"/>
        <end position="43"/>
    </location>
</feature>
<evidence type="ECO:0000256" key="1">
    <source>
        <dbReference type="SAM" id="MobiDB-lite"/>
    </source>
</evidence>
<proteinExistence type="predicted"/>
<dbReference type="VEuPathDB" id="VectorBase:ACHR009699"/>
<sequence>MCTDDEPCRPIDVRVSVSFKRTLRTLSAPGKKHSRSYPHHHHYTPRDDRRRYRVPSVVIQFLSKFLLFLVICDSQTVSRAAFRASAATIPPSPGADVYTDSIISSGGGGGGGDEDGGGAAVQPTSGAPINHTKLQEIVLEGLGLSALPDVRMVSVA</sequence>
<evidence type="ECO:0000313" key="3">
    <source>
        <dbReference type="Proteomes" id="UP000075881"/>
    </source>
</evidence>
<reference evidence="3" key="1">
    <citation type="submission" date="2013-03" db="EMBL/GenBank/DDBJ databases">
        <title>The Genome Sequence of Anopheles christyi ACHKN1017.</title>
        <authorList>
            <consortium name="The Broad Institute Genomics Platform"/>
            <person name="Neafsey D.E."/>
            <person name="Besansky N."/>
            <person name="Walker B."/>
            <person name="Young S.K."/>
            <person name="Zeng Q."/>
            <person name="Gargeya S."/>
            <person name="Fitzgerald M."/>
            <person name="Haas B."/>
            <person name="Abouelleil A."/>
            <person name="Allen A.W."/>
            <person name="Alvarado L."/>
            <person name="Arachchi H.M."/>
            <person name="Berlin A.M."/>
            <person name="Chapman S.B."/>
            <person name="Gainer-Dewar J."/>
            <person name="Goldberg J."/>
            <person name="Griggs A."/>
            <person name="Gujja S."/>
            <person name="Hansen M."/>
            <person name="Howarth C."/>
            <person name="Imamovic A."/>
            <person name="Ireland A."/>
            <person name="Larimer J."/>
            <person name="McCowan C."/>
            <person name="Murphy C."/>
            <person name="Pearson M."/>
            <person name="Poon T.W."/>
            <person name="Priest M."/>
            <person name="Roberts A."/>
            <person name="Saif S."/>
            <person name="Shea T."/>
            <person name="Sisk P."/>
            <person name="Sykes S."/>
            <person name="Wortman J."/>
            <person name="Nusbaum C."/>
            <person name="Birren B."/>
        </authorList>
    </citation>
    <scope>NUCLEOTIDE SEQUENCE [LARGE SCALE GENOMIC DNA]</scope>
    <source>
        <strain evidence="3">ACHKN1017</strain>
    </source>
</reference>
<reference evidence="2" key="2">
    <citation type="submission" date="2020-05" db="UniProtKB">
        <authorList>
            <consortium name="EnsemblMetazoa"/>
        </authorList>
    </citation>
    <scope>IDENTIFICATION</scope>
    <source>
        <strain evidence="2">ACHKN1017</strain>
    </source>
</reference>
<keyword evidence="3" id="KW-1185">Reference proteome</keyword>
<accession>A0A182KG11</accession>
<protein>
    <submittedName>
        <fullName evidence="2">Uncharacterized protein</fullName>
    </submittedName>
</protein>
<name>A0A182KG11_9DIPT</name>
<feature type="region of interest" description="Disordered" evidence="1">
    <location>
        <begin position="28"/>
        <end position="48"/>
    </location>
</feature>
<evidence type="ECO:0000313" key="2">
    <source>
        <dbReference type="EnsemblMetazoa" id="ACHR009699-PA"/>
    </source>
</evidence>
<dbReference type="Proteomes" id="UP000075881">
    <property type="component" value="Unassembled WGS sequence"/>
</dbReference>
<dbReference type="EnsemblMetazoa" id="ACHR009699-RA">
    <property type="protein sequence ID" value="ACHR009699-PA"/>
    <property type="gene ID" value="ACHR009699"/>
</dbReference>
<dbReference type="AlphaFoldDB" id="A0A182KG11"/>
<feature type="region of interest" description="Disordered" evidence="1">
    <location>
        <begin position="101"/>
        <end position="122"/>
    </location>
</feature>
<organism evidence="2 3">
    <name type="scientific">Anopheles christyi</name>
    <dbReference type="NCBI Taxonomy" id="43041"/>
    <lineage>
        <taxon>Eukaryota</taxon>
        <taxon>Metazoa</taxon>
        <taxon>Ecdysozoa</taxon>
        <taxon>Arthropoda</taxon>
        <taxon>Hexapoda</taxon>
        <taxon>Insecta</taxon>
        <taxon>Pterygota</taxon>
        <taxon>Neoptera</taxon>
        <taxon>Endopterygota</taxon>
        <taxon>Diptera</taxon>
        <taxon>Nematocera</taxon>
        <taxon>Culicoidea</taxon>
        <taxon>Culicidae</taxon>
        <taxon>Anophelinae</taxon>
        <taxon>Anopheles</taxon>
    </lineage>
</organism>